<reference evidence="2" key="1">
    <citation type="submission" date="2020-07" db="EMBL/GenBank/DDBJ databases">
        <title>Huge and variable diversity of episymbiotic CPR bacteria and DPANN archaea in groundwater ecosystems.</title>
        <authorList>
            <person name="He C.Y."/>
            <person name="Keren R."/>
            <person name="Whittaker M."/>
            <person name="Farag I.F."/>
            <person name="Doudna J."/>
            <person name="Cate J.H.D."/>
            <person name="Banfield J.F."/>
        </authorList>
    </citation>
    <scope>NUCLEOTIDE SEQUENCE</scope>
    <source>
        <strain evidence="2">NC_groundwater_1664_Pr3_B-0.1um_52_9</strain>
    </source>
</reference>
<dbReference type="EMBL" id="JACRDE010000383">
    <property type="protein sequence ID" value="MBI5250727.1"/>
    <property type="molecule type" value="Genomic_DNA"/>
</dbReference>
<name>A0A9D6V3C8_9BACT</name>
<organism evidence="2 3">
    <name type="scientific">Desulfomonile tiedjei</name>
    <dbReference type="NCBI Taxonomy" id="2358"/>
    <lineage>
        <taxon>Bacteria</taxon>
        <taxon>Pseudomonadati</taxon>
        <taxon>Thermodesulfobacteriota</taxon>
        <taxon>Desulfomonilia</taxon>
        <taxon>Desulfomonilales</taxon>
        <taxon>Desulfomonilaceae</taxon>
        <taxon>Desulfomonile</taxon>
    </lineage>
</organism>
<sequence>MDQREENPRENEFAREDRPLSESEVDCASIHDPVRRALCRVCKAPVIGEAPFCKEHEPPVP</sequence>
<dbReference type="AlphaFoldDB" id="A0A9D6V3C8"/>
<protein>
    <submittedName>
        <fullName evidence="2">Uncharacterized protein</fullName>
    </submittedName>
</protein>
<feature type="region of interest" description="Disordered" evidence="1">
    <location>
        <begin position="1"/>
        <end position="24"/>
    </location>
</feature>
<evidence type="ECO:0000256" key="1">
    <source>
        <dbReference type="SAM" id="MobiDB-lite"/>
    </source>
</evidence>
<comment type="caution">
    <text evidence="2">The sequence shown here is derived from an EMBL/GenBank/DDBJ whole genome shotgun (WGS) entry which is preliminary data.</text>
</comment>
<dbReference type="Proteomes" id="UP000807825">
    <property type="component" value="Unassembled WGS sequence"/>
</dbReference>
<evidence type="ECO:0000313" key="3">
    <source>
        <dbReference type="Proteomes" id="UP000807825"/>
    </source>
</evidence>
<gene>
    <name evidence="2" type="ORF">HY912_14650</name>
</gene>
<proteinExistence type="predicted"/>
<feature type="compositionally biased region" description="Basic and acidic residues" evidence="1">
    <location>
        <begin position="1"/>
        <end position="21"/>
    </location>
</feature>
<accession>A0A9D6V3C8</accession>
<evidence type="ECO:0000313" key="2">
    <source>
        <dbReference type="EMBL" id="MBI5250727.1"/>
    </source>
</evidence>